<dbReference type="PANTHER" id="PTHR12205">
    <property type="entry name" value="CENTROMERE/KINETOCHORE PROTEIN ZW10"/>
    <property type="match status" value="1"/>
</dbReference>
<dbReference type="InterPro" id="IPR055148">
    <property type="entry name" value="ZW10_C_2"/>
</dbReference>
<dbReference type="GO" id="GO:0005737">
    <property type="term" value="C:cytoplasm"/>
    <property type="evidence" value="ECO:0007669"/>
    <property type="project" value="GOC"/>
</dbReference>
<organism evidence="4 5">
    <name type="scientific">Emergomyces africanus</name>
    <dbReference type="NCBI Taxonomy" id="1955775"/>
    <lineage>
        <taxon>Eukaryota</taxon>
        <taxon>Fungi</taxon>
        <taxon>Dikarya</taxon>
        <taxon>Ascomycota</taxon>
        <taxon>Pezizomycotina</taxon>
        <taxon>Eurotiomycetes</taxon>
        <taxon>Eurotiomycetidae</taxon>
        <taxon>Onygenales</taxon>
        <taxon>Ajellomycetaceae</taxon>
        <taxon>Emergomyces</taxon>
    </lineage>
</organism>
<dbReference type="STRING" id="1658172.A0A1B7P7H5"/>
<dbReference type="InterPro" id="IPR046362">
    <property type="entry name" value="Zw10/DSL1_C_sf"/>
</dbReference>
<dbReference type="OrthoDB" id="534815at2759"/>
<dbReference type="PANTHER" id="PTHR12205:SF0">
    <property type="entry name" value="CENTROMERE_KINETOCHORE PROTEIN ZW10 HOMOLOG"/>
    <property type="match status" value="1"/>
</dbReference>
<reference evidence="4 5" key="1">
    <citation type="submission" date="2015-07" db="EMBL/GenBank/DDBJ databases">
        <title>Emmonsia species relationships and genome sequence.</title>
        <authorList>
            <person name="Cuomo C.A."/>
            <person name="Schwartz I.S."/>
            <person name="Kenyon C."/>
            <person name="de Hoog G.S."/>
            <person name="Govender N.P."/>
            <person name="Botha A."/>
            <person name="Moreno L."/>
            <person name="de Vries M."/>
            <person name="Munoz J.F."/>
            <person name="Stielow J.B."/>
        </authorList>
    </citation>
    <scope>NUCLEOTIDE SEQUENCE [LARGE SCALE GENOMIC DNA]</scope>
    <source>
        <strain evidence="4 5">CBS 136260</strain>
    </source>
</reference>
<name>A0A1B7P7H5_9EURO</name>
<protein>
    <recommendedName>
        <fullName evidence="3">ZW10 C-terminal helical domain-containing protein</fullName>
    </recommendedName>
</protein>
<feature type="compositionally biased region" description="Acidic residues" evidence="2">
    <location>
        <begin position="480"/>
        <end position="497"/>
    </location>
</feature>
<feature type="domain" description="ZW10 C-terminal helical" evidence="3">
    <location>
        <begin position="680"/>
        <end position="835"/>
    </location>
</feature>
<keyword evidence="5" id="KW-1185">Reference proteome</keyword>
<feature type="region of interest" description="Disordered" evidence="2">
    <location>
        <begin position="405"/>
        <end position="528"/>
    </location>
</feature>
<dbReference type="Proteomes" id="UP000091918">
    <property type="component" value="Unassembled WGS sequence"/>
</dbReference>
<feature type="compositionally biased region" description="Acidic residues" evidence="2">
    <location>
        <begin position="451"/>
        <end position="472"/>
    </location>
</feature>
<dbReference type="GO" id="GO:0006888">
    <property type="term" value="P:endoplasmic reticulum to Golgi vesicle-mediated transport"/>
    <property type="evidence" value="ECO:0007669"/>
    <property type="project" value="TreeGrafter"/>
</dbReference>
<feature type="coiled-coil region" evidence="1">
    <location>
        <begin position="43"/>
        <end position="119"/>
    </location>
</feature>
<proteinExistence type="predicted"/>
<evidence type="ECO:0000313" key="4">
    <source>
        <dbReference type="EMBL" id="OAX84995.1"/>
    </source>
</evidence>
<dbReference type="GO" id="GO:0007094">
    <property type="term" value="P:mitotic spindle assembly checkpoint signaling"/>
    <property type="evidence" value="ECO:0007669"/>
    <property type="project" value="TreeGrafter"/>
</dbReference>
<comment type="caution">
    <text evidence="4">The sequence shown here is derived from an EMBL/GenBank/DDBJ whole genome shotgun (WGS) entry which is preliminary data.</text>
</comment>
<evidence type="ECO:0000256" key="2">
    <source>
        <dbReference type="SAM" id="MobiDB-lite"/>
    </source>
</evidence>
<dbReference type="EMBL" id="LGUA01000034">
    <property type="protein sequence ID" value="OAX84995.1"/>
    <property type="molecule type" value="Genomic_DNA"/>
</dbReference>
<accession>A0A1B7P7H5</accession>
<keyword evidence="1" id="KW-0175">Coiled coil</keyword>
<dbReference type="Gene3D" id="1.10.357.150">
    <property type="match status" value="1"/>
</dbReference>
<gene>
    <name evidence="4" type="ORF">ACJ72_00620</name>
</gene>
<dbReference type="Pfam" id="PF22766">
    <property type="entry name" value="ZW10_C2"/>
    <property type="match status" value="1"/>
</dbReference>
<evidence type="ECO:0000259" key="3">
    <source>
        <dbReference type="Pfam" id="PF22766"/>
    </source>
</evidence>
<dbReference type="GO" id="GO:1990423">
    <property type="term" value="C:RZZ complex"/>
    <property type="evidence" value="ECO:0007669"/>
    <property type="project" value="TreeGrafter"/>
</dbReference>
<dbReference type="AlphaFoldDB" id="A0A1B7P7H5"/>
<evidence type="ECO:0000313" key="5">
    <source>
        <dbReference type="Proteomes" id="UP000091918"/>
    </source>
</evidence>
<sequence length="839" mass="93189">MAPKVSDEDVCHAIYKFLTDGSFPEAESIVSAEFRSSAAVKALTKISKAREEVENEISALSRETASDVDGWISQAKQLHEEIERSRSTAREIVRQHEKGQQLQSQVTDASKKVELLENEIAFNEALTRNLEDIRTIDYRISSVQLAIEQDDLETATALFEEIEMLMKTTGLPSTTPVLRVLSGNVSDLRTIMTTTLRQKWNSLVKLDSELGQMTVVTGNSGSPSNLEKVLPALTKFDMLDSIVDSLYRDIYSSILDSVLSPPGPEDTFGISRDGDSIRVVRQPPTTKPTDVFDHLLCFLKYLGDCLPATLTNPLNAKLAQPMVSSLVSKQLLPSMPAGVDGMEEFQVILDRARNFQKALEQFGCPGSTELTSFLQQIPRIWLNQRRIKSLDEVRVALSASSVGTRKVERVETEQVSKQDKVFADNSDDWNAGWTSDNEESAEPSAQKEPDNREDDDFSAWGLDEPDDTLEVEEQNKLTGEEGDEDGDAWGWGDEDEGTGPPLEPSGSATKSSGHVNGGHGDGKHSPRREVTLREFYTITDIPDSIIEIISCQISDSEKFTSAEYSNLPTTSSGPALLSLPTLVIAMFKAIAPMFYSQKFPGGQMFLYNDSVYFAEQLRLLTDAHNLPRLKPDIESLERFGKLAYSKEMQSQRTILSDLLDGSQGFGSCAVQPYLGECKNAISATVDRMRHVHEEWQSILSPSTLLQSIGSLLSTVIYKMILDIEDLSDISDAESQQLAEFCNQVSKLEDLFLPESKPGQDAASGPTEVVPMTAVYVPNWLKFQYLINILESSLADIKYLWTEGELKLEFSPEELIDLIRALFADSDHRRKAIAEIRKSS</sequence>
<feature type="compositionally biased region" description="Basic and acidic residues" evidence="2">
    <location>
        <begin position="405"/>
        <end position="422"/>
    </location>
</feature>
<evidence type="ECO:0000256" key="1">
    <source>
        <dbReference type="SAM" id="Coils"/>
    </source>
</evidence>